<dbReference type="Gene3D" id="3.20.20.60">
    <property type="entry name" value="Phosphoenolpyruvate-binding domains"/>
    <property type="match status" value="1"/>
</dbReference>
<gene>
    <name evidence="1" type="ORF">GBAR_LOCUS30971</name>
</gene>
<dbReference type="InterPro" id="IPR040442">
    <property type="entry name" value="Pyrv_kinase-like_dom_sf"/>
</dbReference>
<accession>A0AA35TYJ9</accession>
<reference evidence="1" key="1">
    <citation type="submission" date="2023-03" db="EMBL/GenBank/DDBJ databases">
        <authorList>
            <person name="Steffen K."/>
            <person name="Cardenas P."/>
        </authorList>
    </citation>
    <scope>NUCLEOTIDE SEQUENCE</scope>
</reference>
<keyword evidence="2" id="KW-1185">Reference proteome</keyword>
<dbReference type="Proteomes" id="UP001174909">
    <property type="component" value="Unassembled WGS sequence"/>
</dbReference>
<dbReference type="PANTHER" id="PTHR42905:SF5">
    <property type="entry name" value="CARBOXYVINYL-CARBOXYPHOSPHONATE PHOSPHORYLMUTASE, CHLOROPLASTIC"/>
    <property type="match status" value="1"/>
</dbReference>
<name>A0AA35TYJ9_GEOBA</name>
<dbReference type="Pfam" id="PF13714">
    <property type="entry name" value="PEP_mutase"/>
    <property type="match status" value="1"/>
</dbReference>
<proteinExistence type="predicted"/>
<dbReference type="PANTHER" id="PTHR42905">
    <property type="entry name" value="PHOSPHOENOLPYRUVATE CARBOXYLASE"/>
    <property type="match status" value="1"/>
</dbReference>
<dbReference type="InterPro" id="IPR039556">
    <property type="entry name" value="ICL/PEPM"/>
</dbReference>
<keyword evidence="1" id="KW-0456">Lyase</keyword>
<protein>
    <submittedName>
        <fullName evidence="1">2,3-dimethylmalate lyase</fullName>
    </submittedName>
</protein>
<organism evidence="1 2">
    <name type="scientific">Geodia barretti</name>
    <name type="common">Barrett's horny sponge</name>
    <dbReference type="NCBI Taxonomy" id="519541"/>
    <lineage>
        <taxon>Eukaryota</taxon>
        <taxon>Metazoa</taxon>
        <taxon>Porifera</taxon>
        <taxon>Demospongiae</taxon>
        <taxon>Heteroscleromorpha</taxon>
        <taxon>Tetractinellida</taxon>
        <taxon>Astrophorina</taxon>
        <taxon>Geodiidae</taxon>
        <taxon>Geodia</taxon>
    </lineage>
</organism>
<evidence type="ECO:0000313" key="1">
    <source>
        <dbReference type="EMBL" id="CAI8056870.1"/>
    </source>
</evidence>
<sequence>MTLQANLKSRLAAGETILAPGAYDPMSARLVQSLGFDTVYVGGYMSGAHLAVTEPLMTLTEQVTVAEKVVKSVNLPVICDAGAGYGDPVHTMHTVRTFERSGICGIHIEDQVFPKRASYHAGLEHVIPMDEFLEKMRYALEARTDPNFLIIGRTDAFTAVEGDMEEAIRRGNALRDLGVDVVMPRGVRQREDLATFRAGCPDVPLLVIAGTDDISVEEYEELGYKVIIYATTPAIAALEGLKRVYTSLRDTGHIGIGAADVAARRAEVEALISLPEYQAVEAATTERDFQDRVGH</sequence>
<dbReference type="AlphaFoldDB" id="A0AA35TYJ9"/>
<comment type="caution">
    <text evidence="1">The sequence shown here is derived from an EMBL/GenBank/DDBJ whole genome shotgun (WGS) entry which is preliminary data.</text>
</comment>
<dbReference type="SUPFAM" id="SSF51621">
    <property type="entry name" value="Phosphoenolpyruvate/pyruvate domain"/>
    <property type="match status" value="1"/>
</dbReference>
<dbReference type="InterPro" id="IPR015813">
    <property type="entry name" value="Pyrv/PenolPyrv_kinase-like_dom"/>
</dbReference>
<dbReference type="GO" id="GO:0016833">
    <property type="term" value="F:oxo-acid-lyase activity"/>
    <property type="evidence" value="ECO:0007669"/>
    <property type="project" value="UniProtKB-ARBA"/>
</dbReference>
<dbReference type="EMBL" id="CASHTH010004402">
    <property type="protein sequence ID" value="CAI8056870.1"/>
    <property type="molecule type" value="Genomic_DNA"/>
</dbReference>
<evidence type="ECO:0000313" key="2">
    <source>
        <dbReference type="Proteomes" id="UP001174909"/>
    </source>
</evidence>
<dbReference type="CDD" id="cd00377">
    <property type="entry name" value="ICL_PEPM"/>
    <property type="match status" value="1"/>
</dbReference>